<dbReference type="AlphaFoldDB" id="A0A3B4G8F0"/>
<reference evidence="1" key="1">
    <citation type="submission" date="2023-09" db="UniProtKB">
        <authorList>
            <consortium name="Ensembl"/>
        </authorList>
    </citation>
    <scope>IDENTIFICATION</scope>
</reference>
<name>A0A3B4G8F0_9CICH</name>
<proteinExistence type="predicted"/>
<dbReference type="Ensembl" id="ENSPNYT00000018846.1">
    <property type="protein sequence ID" value="ENSPNYP00000018384.1"/>
    <property type="gene ID" value="ENSPNYG00000013896.1"/>
</dbReference>
<protein>
    <submittedName>
        <fullName evidence="1">Uncharacterized protein</fullName>
    </submittedName>
</protein>
<organism evidence="1">
    <name type="scientific">Pundamilia nyererei</name>
    <dbReference type="NCBI Taxonomy" id="303518"/>
    <lineage>
        <taxon>Eukaryota</taxon>
        <taxon>Metazoa</taxon>
        <taxon>Chordata</taxon>
        <taxon>Craniata</taxon>
        <taxon>Vertebrata</taxon>
        <taxon>Euteleostomi</taxon>
        <taxon>Actinopterygii</taxon>
        <taxon>Neopterygii</taxon>
        <taxon>Teleostei</taxon>
        <taxon>Neoteleostei</taxon>
        <taxon>Acanthomorphata</taxon>
        <taxon>Ovalentaria</taxon>
        <taxon>Cichlomorphae</taxon>
        <taxon>Cichliformes</taxon>
        <taxon>Cichlidae</taxon>
        <taxon>African cichlids</taxon>
        <taxon>Pseudocrenilabrinae</taxon>
        <taxon>Haplochromini</taxon>
        <taxon>Pundamilia</taxon>
    </lineage>
</organism>
<accession>A0A3B4G8F0</accession>
<sequence length="156" mass="17459">VTCLRVSVYFVSINMWEKSYKKKKRESVQRLQWTEGPGFIQASQTCEQDLCLKAERGSANQGSRQKPLLVCFLAGYNQHLKFCARHCQVCPIEVFMKLVVSMPGTQAIVTLTSCLIPEESFSLVYFLQSDSVPSVVCLWSNASLAGSNVPEGQHAY</sequence>
<evidence type="ECO:0000313" key="1">
    <source>
        <dbReference type="Ensembl" id="ENSPNYP00000018384.1"/>
    </source>
</evidence>